<dbReference type="GO" id="GO:0006955">
    <property type="term" value="P:immune response"/>
    <property type="evidence" value="ECO:0000318"/>
    <property type="project" value="GO_Central"/>
</dbReference>
<proteinExistence type="predicted"/>
<evidence type="ECO:0000256" key="9">
    <source>
        <dbReference type="ARBA" id="ARBA00023180"/>
    </source>
</evidence>
<dbReference type="STRING" id="8355.A0A1L8H5I5"/>
<dbReference type="InterPro" id="IPR036179">
    <property type="entry name" value="Ig-like_dom_sf"/>
</dbReference>
<dbReference type="Pfam" id="PF07686">
    <property type="entry name" value="V-set"/>
    <property type="match status" value="1"/>
</dbReference>
<dbReference type="OMA" id="LPCQFTN"/>
<dbReference type="InterPro" id="IPR013106">
    <property type="entry name" value="Ig_V-set"/>
</dbReference>
<protein>
    <submittedName>
        <fullName evidence="15 16">T-lymphocyte activation antigen CD86 isoform X1</fullName>
    </submittedName>
</protein>
<feature type="domain" description="Ig-like" evidence="13">
    <location>
        <begin position="135"/>
        <end position="216"/>
    </location>
</feature>
<dbReference type="GeneID" id="108709265"/>
<dbReference type="SUPFAM" id="SSF48726">
    <property type="entry name" value="Immunoglobulin"/>
    <property type="match status" value="2"/>
</dbReference>
<dbReference type="GO" id="GO:0042102">
    <property type="term" value="P:positive regulation of T cell proliferation"/>
    <property type="evidence" value="ECO:0000318"/>
    <property type="project" value="GO_Central"/>
</dbReference>
<dbReference type="RefSeq" id="XP_041439422.1">
    <property type="nucleotide sequence ID" value="XM_041583488.1"/>
</dbReference>
<dbReference type="Gene3D" id="2.60.40.10">
    <property type="entry name" value="Immunoglobulins"/>
    <property type="match status" value="2"/>
</dbReference>
<evidence type="ECO:0000256" key="12">
    <source>
        <dbReference type="SAM" id="SignalP"/>
    </source>
</evidence>
<feature type="domain" description="Ig-like" evidence="13">
    <location>
        <begin position="33"/>
        <end position="111"/>
    </location>
</feature>
<accession>A0A1L8H5I5</accession>
<dbReference type="PaxDb" id="8355-A0A1L8H5I5"/>
<keyword evidence="6 11" id="KW-0472">Membrane</keyword>
<keyword evidence="10" id="KW-0393">Immunoglobulin domain</keyword>
<keyword evidence="14" id="KW-1185">Reference proteome</keyword>
<keyword evidence="3 11" id="KW-0812">Transmembrane</keyword>
<keyword evidence="4 12" id="KW-0732">Signal</keyword>
<evidence type="ECO:0000256" key="11">
    <source>
        <dbReference type="SAM" id="Phobius"/>
    </source>
</evidence>
<dbReference type="OrthoDB" id="9909746at2759"/>
<dbReference type="InterPro" id="IPR003599">
    <property type="entry name" value="Ig_sub"/>
</dbReference>
<evidence type="ECO:0000256" key="6">
    <source>
        <dbReference type="ARBA" id="ARBA00023136"/>
    </source>
</evidence>
<evidence type="ECO:0000256" key="1">
    <source>
        <dbReference type="ARBA" id="ARBA00004251"/>
    </source>
</evidence>
<evidence type="ECO:0000256" key="3">
    <source>
        <dbReference type="ARBA" id="ARBA00022692"/>
    </source>
</evidence>
<evidence type="ECO:0000256" key="10">
    <source>
        <dbReference type="ARBA" id="ARBA00023319"/>
    </source>
</evidence>
<evidence type="ECO:0000259" key="13">
    <source>
        <dbReference type="PROSITE" id="PS50835"/>
    </source>
</evidence>
<comment type="subcellular location">
    <subcellularLocation>
        <location evidence="1">Cell membrane</location>
        <topology evidence="1">Single-pass type I membrane protein</topology>
    </subcellularLocation>
</comment>
<evidence type="ECO:0000256" key="4">
    <source>
        <dbReference type="ARBA" id="ARBA00022729"/>
    </source>
</evidence>
<dbReference type="KEGG" id="xla:108709265"/>
<feature type="chain" id="PRO_5044562443" evidence="12">
    <location>
        <begin position="21"/>
        <end position="321"/>
    </location>
</feature>
<dbReference type="Xenbase" id="XB-GENE-22065595">
    <property type="gene designation" value="cd86.S"/>
</dbReference>
<dbReference type="GO" id="GO:0071222">
    <property type="term" value="P:cellular response to lipopolysaccharide"/>
    <property type="evidence" value="ECO:0000318"/>
    <property type="project" value="GO_Central"/>
</dbReference>
<keyword evidence="7" id="KW-1015">Disulfide bond</keyword>
<dbReference type="InterPro" id="IPR013783">
    <property type="entry name" value="Ig-like_fold"/>
</dbReference>
<evidence type="ECO:0000313" key="15">
    <source>
        <dbReference type="RefSeq" id="XP_018104446.1"/>
    </source>
</evidence>
<keyword evidence="8" id="KW-0675">Receptor</keyword>
<dbReference type="GO" id="GO:0031295">
    <property type="term" value="P:T cell costimulation"/>
    <property type="evidence" value="ECO:0000318"/>
    <property type="project" value="GO_Central"/>
</dbReference>
<dbReference type="PROSITE" id="PS50835">
    <property type="entry name" value="IG_LIKE"/>
    <property type="match status" value="2"/>
</dbReference>
<dbReference type="Bgee" id="108709265">
    <property type="expression patterns" value="Expressed in spleen and 10 other cell types or tissues"/>
</dbReference>
<evidence type="ECO:0000313" key="14">
    <source>
        <dbReference type="Proteomes" id="UP000186698"/>
    </source>
</evidence>
<evidence type="ECO:0000313" key="18">
    <source>
        <dbReference type="Xenbase" id="XB-GENE-22065595"/>
    </source>
</evidence>
<dbReference type="GO" id="GO:0009897">
    <property type="term" value="C:external side of plasma membrane"/>
    <property type="evidence" value="ECO:0000318"/>
    <property type="project" value="GO_Central"/>
</dbReference>
<keyword evidence="5 11" id="KW-1133">Transmembrane helix</keyword>
<gene>
    <name evidence="15 16 17 18" type="primary">cd86.S</name>
</gene>
<dbReference type="SMART" id="SM00409">
    <property type="entry name" value="IG"/>
    <property type="match status" value="1"/>
</dbReference>
<dbReference type="PROSITE" id="PS51257">
    <property type="entry name" value="PROKAR_LIPOPROTEIN"/>
    <property type="match status" value="1"/>
</dbReference>
<evidence type="ECO:0000313" key="16">
    <source>
        <dbReference type="RefSeq" id="XP_041439421.1"/>
    </source>
</evidence>
<feature type="signal peptide" evidence="12">
    <location>
        <begin position="1"/>
        <end position="20"/>
    </location>
</feature>
<evidence type="ECO:0000256" key="8">
    <source>
        <dbReference type="ARBA" id="ARBA00023170"/>
    </source>
</evidence>
<reference evidence="15" key="1">
    <citation type="submission" date="2022-04" db="UniProtKB">
        <authorList>
            <consortium name="RefSeq"/>
        </authorList>
    </citation>
    <scope>IDENTIFICATION</scope>
    <source>
        <strain evidence="14 15">J_2021</strain>
        <tissue evidence="15 16">Erythrocytes</tissue>
    </source>
</reference>
<evidence type="ECO:0000256" key="5">
    <source>
        <dbReference type="ARBA" id="ARBA00022989"/>
    </source>
</evidence>
<dbReference type="AlphaFoldDB" id="A0A1L8H5I5"/>
<evidence type="ECO:0000256" key="7">
    <source>
        <dbReference type="ARBA" id="ARBA00023157"/>
    </source>
</evidence>
<dbReference type="RefSeq" id="XP_018104446.1">
    <property type="nucleotide sequence ID" value="XM_018248957.2"/>
</dbReference>
<sequence length="321" mass="36688">MMRPVHIFLYLIFLTSCTQGMTESSGRGKVLYGGTAKLMCSPSTNLSLRKATFHWQKQRNEAEPVFDMNDGFEESRHVGEKYKNRTKNENWDLYLYNVTIEDEGQYECYITIKQPWRKHVHKCSFYLKVIANFTPTESHSPPIHNMTQGENQTLECSLAGGYPKPRGLMWTVFNSSGTFTMKENGTIFEDAQTRLYNISSRLFVLIDGNTTISCVILQGDQNSDIYNFNIIVVPENISTTVPPVVLRPFMEVSLCITTGLVIIILMVTILVKFLKKKRRRTCCTDACKCHTPVRQAEENTEETLHQEEAMELVNEGHQNGS</sequence>
<dbReference type="InterPro" id="IPR007110">
    <property type="entry name" value="Ig-like_dom"/>
</dbReference>
<dbReference type="GO" id="GO:0042130">
    <property type="term" value="P:negative regulation of T cell proliferation"/>
    <property type="evidence" value="ECO:0000318"/>
    <property type="project" value="GO_Central"/>
</dbReference>
<keyword evidence="2" id="KW-1003">Cell membrane</keyword>
<dbReference type="PANTHER" id="PTHR25466:SF2">
    <property type="entry name" value="T-LYMPHOCYTE ACTIVATION ANTIGEN CD86"/>
    <property type="match status" value="1"/>
</dbReference>
<evidence type="ECO:0000256" key="2">
    <source>
        <dbReference type="ARBA" id="ARBA00022475"/>
    </source>
</evidence>
<dbReference type="PANTHER" id="PTHR25466">
    <property type="entry name" value="T-LYMPHOCYTE ACTIVATION ANTIGEN"/>
    <property type="match status" value="1"/>
</dbReference>
<dbReference type="RefSeq" id="XP_041439421.1">
    <property type="nucleotide sequence ID" value="XM_041583487.1"/>
</dbReference>
<name>A0A1L8H5I5_XENLA</name>
<dbReference type="GO" id="GO:0007166">
    <property type="term" value="P:cell surface receptor signaling pathway"/>
    <property type="evidence" value="ECO:0000318"/>
    <property type="project" value="GO_Central"/>
</dbReference>
<dbReference type="CTD" id="108709265"/>
<evidence type="ECO:0000313" key="17">
    <source>
        <dbReference type="RefSeq" id="XP_041439422.1"/>
    </source>
</evidence>
<organism evidence="15">
    <name type="scientific">Xenopus laevis</name>
    <name type="common">African clawed frog</name>
    <dbReference type="NCBI Taxonomy" id="8355"/>
    <lineage>
        <taxon>Eukaryota</taxon>
        <taxon>Metazoa</taxon>
        <taxon>Chordata</taxon>
        <taxon>Craniata</taxon>
        <taxon>Vertebrata</taxon>
        <taxon>Euteleostomi</taxon>
        <taxon>Amphibia</taxon>
        <taxon>Batrachia</taxon>
        <taxon>Anura</taxon>
        <taxon>Pipoidea</taxon>
        <taxon>Pipidae</taxon>
        <taxon>Xenopodinae</taxon>
        <taxon>Xenopus</taxon>
        <taxon>Xenopus</taxon>
    </lineage>
</organism>
<dbReference type="AGR" id="Xenbase:XB-GENE-22065595"/>
<dbReference type="InterPro" id="IPR051713">
    <property type="entry name" value="T-cell_Activation_Regulation"/>
</dbReference>
<dbReference type="Proteomes" id="UP000186698">
    <property type="component" value="Chromosome 2S"/>
</dbReference>
<keyword evidence="9" id="KW-0325">Glycoprotein</keyword>
<feature type="transmembrane region" description="Helical" evidence="11">
    <location>
        <begin position="249"/>
        <end position="271"/>
    </location>
</feature>